<dbReference type="Proteomes" id="UP000276282">
    <property type="component" value="Unassembled WGS sequence"/>
</dbReference>
<comment type="caution">
    <text evidence="2">The sequence shown here is derived from an EMBL/GenBank/DDBJ whole genome shotgun (WGS) entry which is preliminary data.</text>
</comment>
<feature type="signal peptide" evidence="1">
    <location>
        <begin position="1"/>
        <end position="18"/>
    </location>
</feature>
<dbReference type="AlphaFoldDB" id="A0A495NY13"/>
<reference evidence="2 3" key="1">
    <citation type="submission" date="2018-10" db="EMBL/GenBank/DDBJ databases">
        <title>Genomic Encyclopedia of Archaeal and Bacterial Type Strains, Phase II (KMG-II): from individual species to whole genera.</title>
        <authorList>
            <person name="Goeker M."/>
        </authorList>
    </citation>
    <scope>NUCLEOTIDE SEQUENCE [LARGE SCALE GENOMIC DNA]</scope>
    <source>
        <strain evidence="2 3">DSM 19839</strain>
    </source>
</reference>
<evidence type="ECO:0000256" key="1">
    <source>
        <dbReference type="SAM" id="SignalP"/>
    </source>
</evidence>
<protein>
    <submittedName>
        <fullName evidence="2">Uncharacterized protein</fullName>
    </submittedName>
</protein>
<gene>
    <name evidence="2" type="ORF">BC962_3054</name>
</gene>
<evidence type="ECO:0000313" key="3">
    <source>
        <dbReference type="Proteomes" id="UP000276282"/>
    </source>
</evidence>
<keyword evidence="3" id="KW-1185">Reference proteome</keyword>
<keyword evidence="1" id="KW-0732">Signal</keyword>
<evidence type="ECO:0000313" key="2">
    <source>
        <dbReference type="EMBL" id="RKS42767.1"/>
    </source>
</evidence>
<organism evidence="2 3">
    <name type="scientific">Gillisia mitskevichiae</name>
    <dbReference type="NCBI Taxonomy" id="270921"/>
    <lineage>
        <taxon>Bacteria</taxon>
        <taxon>Pseudomonadati</taxon>
        <taxon>Bacteroidota</taxon>
        <taxon>Flavobacteriia</taxon>
        <taxon>Flavobacteriales</taxon>
        <taxon>Flavobacteriaceae</taxon>
        <taxon>Gillisia</taxon>
    </lineage>
</organism>
<dbReference type="EMBL" id="RBLG01000006">
    <property type="protein sequence ID" value="RKS42767.1"/>
    <property type="molecule type" value="Genomic_DNA"/>
</dbReference>
<feature type="chain" id="PRO_5019743157" evidence="1">
    <location>
        <begin position="19"/>
        <end position="188"/>
    </location>
</feature>
<accession>A0A495NY13</accession>
<sequence length="188" mass="22295">MYKILILLFLLTNINCIAQNDYHLKMKVSSNETGNEYILDIYRSSKNSKIYFLKYTGEQKYNKADKERIEELWNKKDRKAAENKELNSIHERSKIFTKESFNYSAKDSSIKISDSIVLSKADILSEIERNKNRVVIHGIQIEVTIETNDGVEYSYHVHAPDKDHYKLFEKFVDESSKEFKVFQYHDKY</sequence>
<name>A0A495NY13_9FLAO</name>
<proteinExistence type="predicted"/>